<proteinExistence type="predicted"/>
<dbReference type="Pfam" id="PF20557">
    <property type="entry name" value="DnaT_2"/>
    <property type="match status" value="1"/>
</dbReference>
<protein>
    <recommendedName>
        <fullName evidence="1">Putative DnaT-like domain-containing protein</fullName>
    </recommendedName>
</protein>
<dbReference type="EMBL" id="JAUOZU010000024">
    <property type="protein sequence ID" value="MDO6966979.1"/>
    <property type="molecule type" value="Genomic_DNA"/>
</dbReference>
<comment type="caution">
    <text evidence="2">The sequence shown here is derived from an EMBL/GenBank/DDBJ whole genome shotgun (WGS) entry which is preliminary data.</text>
</comment>
<evidence type="ECO:0000313" key="2">
    <source>
        <dbReference type="EMBL" id="MDO6966979.1"/>
    </source>
</evidence>
<evidence type="ECO:0000259" key="1">
    <source>
        <dbReference type="Pfam" id="PF20557"/>
    </source>
</evidence>
<reference evidence="2" key="2">
    <citation type="submission" date="2023-07" db="EMBL/GenBank/DDBJ databases">
        <authorList>
            <person name="Shen H."/>
        </authorList>
    </citation>
    <scope>NUCLEOTIDE SEQUENCE</scope>
    <source>
        <strain evidence="2">TNR-22</strain>
    </source>
</reference>
<organism evidence="2 3">
    <name type="scientific">Rhizobium alvei</name>
    <dbReference type="NCBI Taxonomy" id="1132659"/>
    <lineage>
        <taxon>Bacteria</taxon>
        <taxon>Pseudomonadati</taxon>
        <taxon>Pseudomonadota</taxon>
        <taxon>Alphaproteobacteria</taxon>
        <taxon>Hyphomicrobiales</taxon>
        <taxon>Rhizobiaceae</taxon>
        <taxon>Rhizobium/Agrobacterium group</taxon>
        <taxon>Rhizobium</taxon>
    </lineage>
</organism>
<feature type="domain" description="Putative DnaT-like" evidence="1">
    <location>
        <begin position="1"/>
        <end position="174"/>
    </location>
</feature>
<accession>A0ABT8YTB4</accession>
<keyword evidence="3" id="KW-1185">Reference proteome</keyword>
<dbReference type="InterPro" id="IPR046787">
    <property type="entry name" value="DnaT_2"/>
</dbReference>
<dbReference type="RefSeq" id="WP_304378909.1">
    <property type="nucleotide sequence ID" value="NZ_JAUOZU010000024.1"/>
</dbReference>
<evidence type="ECO:0000313" key="3">
    <source>
        <dbReference type="Proteomes" id="UP001174932"/>
    </source>
</evidence>
<name>A0ABT8YTB4_9HYPH</name>
<dbReference type="Proteomes" id="UP001174932">
    <property type="component" value="Unassembled WGS sequence"/>
</dbReference>
<sequence>MALTVETGTGLSDADALITLAFSDAYHSAIGNSTWTGTDALKEAAIRRATAFISNSFTWQGLRTRGRSQALQWPRSGVIDAEGYGINSDEIPIEIQNAVAEIALRELVDPGAMNPDFKASELVKREKVGPLETEYALSNTSADAQRPVLLAVRDMVSQFLLSGTSSPIIGRSVRV</sequence>
<reference evidence="2" key="1">
    <citation type="journal article" date="2015" name="Int. J. Syst. Evol. Microbiol.">
        <title>Rhizobium alvei sp. nov., isolated from a freshwater river.</title>
        <authorList>
            <person name="Sheu S.Y."/>
            <person name="Huang H.W."/>
            <person name="Young C.C."/>
            <person name="Chen W.M."/>
        </authorList>
    </citation>
    <scope>NUCLEOTIDE SEQUENCE</scope>
    <source>
        <strain evidence="2">TNR-22</strain>
    </source>
</reference>
<gene>
    <name evidence="2" type="ORF">Q4481_23740</name>
</gene>